<dbReference type="AlphaFoldDB" id="A0A0G1C5B7"/>
<accession>A0A0G1C5B7</accession>
<dbReference type="SUPFAM" id="SSF54189">
    <property type="entry name" value="Ribosomal proteins S24e, L23 and L15e"/>
    <property type="match status" value="1"/>
</dbReference>
<protein>
    <recommendedName>
        <fullName evidence="4">50S ribosomal protein L23</fullName>
    </recommendedName>
</protein>
<dbReference type="STRING" id="1618369.UV54_C0002G0006"/>
<evidence type="ECO:0000313" key="6">
    <source>
        <dbReference type="Proteomes" id="UP000034213"/>
    </source>
</evidence>
<dbReference type="InterPro" id="IPR012677">
    <property type="entry name" value="Nucleotide-bd_a/b_plait_sf"/>
</dbReference>
<dbReference type="Proteomes" id="UP000034213">
    <property type="component" value="Unassembled WGS sequence"/>
</dbReference>
<evidence type="ECO:0000313" key="5">
    <source>
        <dbReference type="EMBL" id="KKS80594.1"/>
    </source>
</evidence>
<reference evidence="5 6" key="1">
    <citation type="journal article" date="2015" name="Nature">
        <title>rRNA introns, odd ribosomes, and small enigmatic genomes across a large radiation of phyla.</title>
        <authorList>
            <person name="Brown C.T."/>
            <person name="Hug L.A."/>
            <person name="Thomas B.C."/>
            <person name="Sharon I."/>
            <person name="Castelle C.J."/>
            <person name="Singh A."/>
            <person name="Wilkins M.J."/>
            <person name="Williams K.H."/>
            <person name="Banfield J.F."/>
        </authorList>
    </citation>
    <scope>NUCLEOTIDE SEQUENCE [LARGE SCALE GENOMIC DNA]</scope>
</reference>
<dbReference type="GO" id="GO:0003735">
    <property type="term" value="F:structural constituent of ribosome"/>
    <property type="evidence" value="ECO:0007669"/>
    <property type="project" value="InterPro"/>
</dbReference>
<dbReference type="EMBL" id="LCEW01000002">
    <property type="protein sequence ID" value="KKS80594.1"/>
    <property type="molecule type" value="Genomic_DNA"/>
</dbReference>
<gene>
    <name evidence="5" type="ORF">UV54_C0002G0006</name>
</gene>
<dbReference type="InterPro" id="IPR013025">
    <property type="entry name" value="Ribosomal_uL23-like"/>
</dbReference>
<proteinExistence type="inferred from homology"/>
<evidence type="ECO:0000256" key="4">
    <source>
        <dbReference type="ARBA" id="ARBA00035481"/>
    </source>
</evidence>
<sequence length="79" mass="8917">MLLKPVITEKSMTLAQTGQFTFGFSGGMSKTQIKTGIENLFKVKVVKVRTSRQNKAIVVLQPGQTIEYFELPKEKKKKL</sequence>
<dbReference type="Gene3D" id="3.30.70.330">
    <property type="match status" value="1"/>
</dbReference>
<dbReference type="Pfam" id="PF00276">
    <property type="entry name" value="Ribosomal_L23"/>
    <property type="match status" value="1"/>
</dbReference>
<keyword evidence="2 5" id="KW-0689">Ribosomal protein</keyword>
<organism evidence="5 6">
    <name type="scientific">Candidatus Beckwithbacteria bacterium GW2011_GWA2_43_10</name>
    <dbReference type="NCBI Taxonomy" id="1618369"/>
    <lineage>
        <taxon>Bacteria</taxon>
        <taxon>Candidatus Beckwithiibacteriota</taxon>
    </lineage>
</organism>
<comment type="similarity">
    <text evidence="1">Belongs to the universal ribosomal protein uL23 family.</text>
</comment>
<dbReference type="GO" id="GO:0005840">
    <property type="term" value="C:ribosome"/>
    <property type="evidence" value="ECO:0007669"/>
    <property type="project" value="UniProtKB-KW"/>
</dbReference>
<dbReference type="InterPro" id="IPR012678">
    <property type="entry name" value="Ribosomal_uL23/eL15/eS24_sf"/>
</dbReference>
<dbReference type="GO" id="GO:1990904">
    <property type="term" value="C:ribonucleoprotein complex"/>
    <property type="evidence" value="ECO:0007669"/>
    <property type="project" value="UniProtKB-KW"/>
</dbReference>
<evidence type="ECO:0000256" key="1">
    <source>
        <dbReference type="ARBA" id="ARBA00006700"/>
    </source>
</evidence>
<name>A0A0G1C5B7_9BACT</name>
<dbReference type="GO" id="GO:0006412">
    <property type="term" value="P:translation"/>
    <property type="evidence" value="ECO:0007669"/>
    <property type="project" value="InterPro"/>
</dbReference>
<evidence type="ECO:0000256" key="3">
    <source>
        <dbReference type="ARBA" id="ARBA00023274"/>
    </source>
</evidence>
<comment type="caution">
    <text evidence="5">The sequence shown here is derived from an EMBL/GenBank/DDBJ whole genome shotgun (WGS) entry which is preliminary data.</text>
</comment>
<evidence type="ECO:0000256" key="2">
    <source>
        <dbReference type="ARBA" id="ARBA00022980"/>
    </source>
</evidence>
<keyword evidence="3" id="KW-0687">Ribonucleoprotein</keyword>